<dbReference type="EMBL" id="VEWJ01000001">
    <property type="protein sequence ID" value="TPF76975.1"/>
    <property type="molecule type" value="Genomic_DNA"/>
</dbReference>
<sequence>MRRNYLYALLVVFATVACIQAKASGFLLSESQQLRIGVAYVTPEPRSTEFRVYTEDGFEQEIGRELARSLGLQPIFVQVTPSGRKELLEKGGVDVIVERKATDNLIKEKNIIEAGFRSPLSVAMRSDTNIRTWDDLAGRVVCVSEAGFNEQRIATHHGAILKIQRAPALSLMLVRTGECDAALHDAELLAMLFADRNWHKFSATLPPVETSSLVVEVAENPELQVKVQSALALLAREELWQARRARWARNVSFEVYLEQDAPDCH</sequence>
<dbReference type="OrthoDB" id="6192933at2"/>
<proteinExistence type="predicted"/>
<dbReference type="SMART" id="SM00062">
    <property type="entry name" value="PBPb"/>
    <property type="match status" value="1"/>
</dbReference>
<dbReference type="Gene3D" id="3.40.190.10">
    <property type="entry name" value="Periplasmic binding protein-like II"/>
    <property type="match status" value="2"/>
</dbReference>
<feature type="domain" description="Solute-binding protein family 3/N-terminal" evidence="1">
    <location>
        <begin position="33"/>
        <end position="251"/>
    </location>
</feature>
<gene>
    <name evidence="2" type="ORF">FHY56_01000</name>
</gene>
<accession>A0A502BRX9</accession>
<dbReference type="Proteomes" id="UP000315388">
    <property type="component" value="Unassembled WGS sequence"/>
</dbReference>
<dbReference type="AlphaFoldDB" id="A0A502BRX9"/>
<dbReference type="PROSITE" id="PS51257">
    <property type="entry name" value="PROKAR_LIPOPROTEIN"/>
    <property type="match status" value="1"/>
</dbReference>
<dbReference type="Pfam" id="PF00497">
    <property type="entry name" value="SBP_bac_3"/>
    <property type="match status" value="1"/>
</dbReference>
<dbReference type="RefSeq" id="WP_140903316.1">
    <property type="nucleotide sequence ID" value="NZ_JBHTMD010000017.1"/>
</dbReference>
<evidence type="ECO:0000313" key="3">
    <source>
        <dbReference type="Proteomes" id="UP000315388"/>
    </source>
</evidence>
<evidence type="ECO:0000259" key="1">
    <source>
        <dbReference type="SMART" id="SM00062"/>
    </source>
</evidence>
<name>A0A502BRX9_9HYPH</name>
<protein>
    <submittedName>
        <fullName evidence="2">Transporter substrate-binding domain-containing protein</fullName>
    </submittedName>
</protein>
<keyword evidence="3" id="KW-1185">Reference proteome</keyword>
<organism evidence="2 3">
    <name type="scientific">Brucella gallinifaecis</name>
    <dbReference type="NCBI Taxonomy" id="215590"/>
    <lineage>
        <taxon>Bacteria</taxon>
        <taxon>Pseudomonadati</taxon>
        <taxon>Pseudomonadota</taxon>
        <taxon>Alphaproteobacteria</taxon>
        <taxon>Hyphomicrobiales</taxon>
        <taxon>Brucellaceae</taxon>
        <taxon>Brucella/Ochrobactrum group</taxon>
        <taxon>Brucella</taxon>
    </lineage>
</organism>
<reference evidence="2 3" key="1">
    <citation type="journal article" date="2003" name="Int. J. Syst. Evol. Microbiol.">
        <title>Towards a standardized format for the description of a novel species (of an established genus): Ochrobactrum gallinifaecis sp. nov.</title>
        <authorList>
            <person name="Kampfer P."/>
            <person name="Buczolits S."/>
            <person name="Albrecht A."/>
            <person name="Busse H.J."/>
            <person name="Stackebrandt E."/>
        </authorList>
    </citation>
    <scope>NUCLEOTIDE SEQUENCE [LARGE SCALE GENOMIC DNA]</scope>
    <source>
        <strain evidence="2 3">ISO 196</strain>
    </source>
</reference>
<dbReference type="InterPro" id="IPR001638">
    <property type="entry name" value="Solute-binding_3/MltF_N"/>
</dbReference>
<evidence type="ECO:0000313" key="2">
    <source>
        <dbReference type="EMBL" id="TPF76975.1"/>
    </source>
</evidence>
<dbReference type="SUPFAM" id="SSF53850">
    <property type="entry name" value="Periplasmic binding protein-like II"/>
    <property type="match status" value="1"/>
</dbReference>
<comment type="caution">
    <text evidence="2">The sequence shown here is derived from an EMBL/GenBank/DDBJ whole genome shotgun (WGS) entry which is preliminary data.</text>
</comment>